<feature type="domain" description="LysM" evidence="10">
    <location>
        <begin position="98"/>
        <end position="141"/>
    </location>
</feature>
<keyword evidence="4" id="KW-0677">Repeat</keyword>
<feature type="compositionally biased region" description="Low complexity" evidence="8">
    <location>
        <begin position="146"/>
        <end position="168"/>
    </location>
</feature>
<evidence type="ECO:0000256" key="5">
    <source>
        <dbReference type="ARBA" id="ARBA00022801"/>
    </source>
</evidence>
<proteinExistence type="inferred from homology"/>
<dbReference type="Pfam" id="PF01476">
    <property type="entry name" value="LysM"/>
    <property type="match status" value="4"/>
</dbReference>
<keyword evidence="7" id="KW-0961">Cell wall biogenesis/degradation</keyword>
<keyword evidence="13" id="KW-1185">Reference proteome</keyword>
<dbReference type="Pfam" id="PF00877">
    <property type="entry name" value="NLPC_P60"/>
    <property type="match status" value="1"/>
</dbReference>
<dbReference type="SMART" id="SM00257">
    <property type="entry name" value="LysM"/>
    <property type="match status" value="4"/>
</dbReference>
<evidence type="ECO:0000256" key="1">
    <source>
        <dbReference type="ARBA" id="ARBA00007074"/>
    </source>
</evidence>
<dbReference type="PROSITE" id="PS51782">
    <property type="entry name" value="LYSM"/>
    <property type="match status" value="4"/>
</dbReference>
<protein>
    <submittedName>
        <fullName evidence="12">LysM peptidoglycan-binding domain-containing protein</fullName>
    </submittedName>
</protein>
<evidence type="ECO:0000259" key="11">
    <source>
        <dbReference type="PROSITE" id="PS51935"/>
    </source>
</evidence>
<accession>A0ABX0AAJ5</accession>
<reference evidence="12 13" key="1">
    <citation type="submission" date="2020-01" db="EMBL/GenBank/DDBJ databases">
        <title>A novel Bacillus sp. from Pasinler.</title>
        <authorList>
            <person name="Adiguzel A."/>
            <person name="Ay H."/>
            <person name="Baltaci M.O."/>
        </authorList>
    </citation>
    <scope>NUCLEOTIDE SEQUENCE [LARGE SCALE GENOMIC DNA]</scope>
    <source>
        <strain evidence="12 13">P1</strain>
    </source>
</reference>
<feature type="domain" description="LysM" evidence="10">
    <location>
        <begin position="29"/>
        <end position="72"/>
    </location>
</feature>
<sequence>MTSKKVKATVTASAAFATLLLLGNEAEAASYKVQPGDSLWSIAQRHNTTVSELKKINNLSSDLIFPNQVLQTSATKVDSNNNNKSNNNVNAQPSTTTSTYTVKKGDTLSAIAVKHKITVKNLMEWNNLTSSLIYPGDVLVVKETGSNEKTNTNNNTSNKNNTSNNAKQENQKQESNSNAATYTVKKGDTLSGIAYKHGITVKELMDLNKLQTTLIYPGDVLVVKKNAQVPANQDSSKNKNNNSNNNNGNKNNNTNTSNNNNNNANTTTYTVRAGDSVWKISNTLGVSIADLRKWNNLSSDTIYVGQKLNVVGGKSTDSGSSNSNTTSNNTPNENTGASYDVNKLIELAKSFNGVPYVWGGTTPSGFDCSGYIYYVYKNAGMDIKRYSAEGYFDRSYYVTTPQVGDLVFFKDTYKKGISHMGIYIGNNEFISATSSGVRIVNLNNSYWSKHFDSYKRFY</sequence>
<evidence type="ECO:0000256" key="2">
    <source>
        <dbReference type="ARBA" id="ARBA00022670"/>
    </source>
</evidence>
<comment type="similarity">
    <text evidence="1">Belongs to the peptidase C40 family.</text>
</comment>
<evidence type="ECO:0000259" key="10">
    <source>
        <dbReference type="PROSITE" id="PS51782"/>
    </source>
</evidence>
<dbReference type="Gene3D" id="3.10.350.10">
    <property type="entry name" value="LysM domain"/>
    <property type="match status" value="4"/>
</dbReference>
<dbReference type="EMBL" id="JAACYS010000060">
    <property type="protein sequence ID" value="NCU18445.1"/>
    <property type="molecule type" value="Genomic_DNA"/>
</dbReference>
<keyword evidence="5" id="KW-0378">Hydrolase</keyword>
<evidence type="ECO:0000256" key="6">
    <source>
        <dbReference type="ARBA" id="ARBA00022807"/>
    </source>
</evidence>
<dbReference type="SUPFAM" id="SSF54106">
    <property type="entry name" value="LysM domain"/>
    <property type="match status" value="4"/>
</dbReference>
<dbReference type="InterPro" id="IPR000064">
    <property type="entry name" value="NLP_P60_dom"/>
</dbReference>
<feature type="compositionally biased region" description="Low complexity" evidence="8">
    <location>
        <begin position="76"/>
        <end position="90"/>
    </location>
</feature>
<dbReference type="InterPro" id="IPR018392">
    <property type="entry name" value="LysM"/>
</dbReference>
<comment type="caution">
    <text evidence="12">The sequence shown here is derived from an EMBL/GenBank/DDBJ whole genome shotgun (WGS) entry which is preliminary data.</text>
</comment>
<feature type="region of interest" description="Disordered" evidence="8">
    <location>
        <begin position="146"/>
        <end position="183"/>
    </location>
</feature>
<feature type="region of interest" description="Disordered" evidence="8">
    <location>
        <begin position="314"/>
        <end position="336"/>
    </location>
</feature>
<dbReference type="PROSITE" id="PS51935">
    <property type="entry name" value="NLPC_P60"/>
    <property type="match status" value="1"/>
</dbReference>
<dbReference type="PANTHER" id="PTHR33734:SF22">
    <property type="entry name" value="MEMBRANE-BOUND LYTIC MUREIN TRANSGLYCOSYLASE D"/>
    <property type="match status" value="1"/>
</dbReference>
<feature type="signal peptide" evidence="9">
    <location>
        <begin position="1"/>
        <end position="28"/>
    </location>
</feature>
<keyword evidence="6" id="KW-0788">Thiol protease</keyword>
<keyword evidence="3 9" id="KW-0732">Signal</keyword>
<feature type="chain" id="PRO_5045617591" evidence="9">
    <location>
        <begin position="29"/>
        <end position="458"/>
    </location>
</feature>
<gene>
    <name evidence="12" type="ORF">GW534_12045</name>
</gene>
<organism evidence="12 13">
    <name type="scientific">Pallidibacillus pasinlerensis</name>
    <dbReference type="NCBI Taxonomy" id="2703818"/>
    <lineage>
        <taxon>Bacteria</taxon>
        <taxon>Bacillati</taxon>
        <taxon>Bacillota</taxon>
        <taxon>Bacilli</taxon>
        <taxon>Bacillales</taxon>
        <taxon>Bacillaceae</taxon>
        <taxon>Pallidibacillus</taxon>
    </lineage>
</organism>
<keyword evidence="2" id="KW-0645">Protease</keyword>
<feature type="domain" description="LysM" evidence="10">
    <location>
        <begin position="180"/>
        <end position="223"/>
    </location>
</feature>
<feature type="domain" description="NlpC/P60" evidence="11">
    <location>
        <begin position="338"/>
        <end position="458"/>
    </location>
</feature>
<evidence type="ECO:0000256" key="9">
    <source>
        <dbReference type="SAM" id="SignalP"/>
    </source>
</evidence>
<dbReference type="Gene3D" id="3.90.1720.10">
    <property type="entry name" value="endopeptidase domain like (from Nostoc punctiforme)"/>
    <property type="match status" value="1"/>
</dbReference>
<evidence type="ECO:0000256" key="4">
    <source>
        <dbReference type="ARBA" id="ARBA00022737"/>
    </source>
</evidence>
<dbReference type="RefSeq" id="WP_161921272.1">
    <property type="nucleotide sequence ID" value="NZ_JAACYS010000060.1"/>
</dbReference>
<feature type="region of interest" description="Disordered" evidence="8">
    <location>
        <begin position="229"/>
        <end position="267"/>
    </location>
</feature>
<feature type="domain" description="LysM" evidence="10">
    <location>
        <begin position="267"/>
        <end position="310"/>
    </location>
</feature>
<evidence type="ECO:0000256" key="8">
    <source>
        <dbReference type="SAM" id="MobiDB-lite"/>
    </source>
</evidence>
<dbReference type="InterPro" id="IPR038765">
    <property type="entry name" value="Papain-like_cys_pep_sf"/>
</dbReference>
<evidence type="ECO:0000256" key="7">
    <source>
        <dbReference type="ARBA" id="ARBA00023316"/>
    </source>
</evidence>
<dbReference type="InterPro" id="IPR036779">
    <property type="entry name" value="LysM_dom_sf"/>
</dbReference>
<dbReference type="CDD" id="cd00118">
    <property type="entry name" value="LysM"/>
    <property type="match status" value="4"/>
</dbReference>
<feature type="compositionally biased region" description="Low complexity" evidence="8">
    <location>
        <begin position="315"/>
        <end position="335"/>
    </location>
</feature>
<dbReference type="SUPFAM" id="SSF54001">
    <property type="entry name" value="Cysteine proteinases"/>
    <property type="match status" value="1"/>
</dbReference>
<dbReference type="PANTHER" id="PTHR33734">
    <property type="entry name" value="LYSM DOMAIN-CONTAINING GPI-ANCHORED PROTEIN 2"/>
    <property type="match status" value="1"/>
</dbReference>
<name>A0ABX0AAJ5_9BACI</name>
<evidence type="ECO:0000313" key="12">
    <source>
        <dbReference type="EMBL" id="NCU18445.1"/>
    </source>
</evidence>
<feature type="region of interest" description="Disordered" evidence="8">
    <location>
        <begin position="76"/>
        <end position="100"/>
    </location>
</feature>
<feature type="compositionally biased region" description="Polar residues" evidence="8">
    <location>
        <begin position="91"/>
        <end position="100"/>
    </location>
</feature>
<feature type="compositionally biased region" description="Low complexity" evidence="8">
    <location>
        <begin position="238"/>
        <end position="267"/>
    </location>
</feature>
<evidence type="ECO:0000256" key="3">
    <source>
        <dbReference type="ARBA" id="ARBA00022729"/>
    </source>
</evidence>
<evidence type="ECO:0000313" key="13">
    <source>
        <dbReference type="Proteomes" id="UP000743899"/>
    </source>
</evidence>
<dbReference type="Proteomes" id="UP000743899">
    <property type="component" value="Unassembled WGS sequence"/>
</dbReference>